<evidence type="ECO:0000256" key="3">
    <source>
        <dbReference type="ARBA" id="ARBA00018111"/>
    </source>
</evidence>
<dbReference type="InterPro" id="IPR036388">
    <property type="entry name" value="WH-like_DNA-bd_sf"/>
</dbReference>
<comment type="subcellular location">
    <subcellularLocation>
        <location evidence="1">Cytoplasm</location>
    </subcellularLocation>
</comment>
<dbReference type="EMBL" id="SNRY01007938">
    <property type="protein sequence ID" value="KAA6309457.1"/>
    <property type="molecule type" value="Genomic_DNA"/>
</dbReference>
<gene>
    <name evidence="7" type="ORF">EZS27_039054</name>
</gene>
<dbReference type="HAMAP" id="MF_01114">
    <property type="entry name" value="RecX"/>
    <property type="match status" value="1"/>
</dbReference>
<accession>A0A5J4PJ05</accession>
<organism evidence="7">
    <name type="scientific">termite gut metagenome</name>
    <dbReference type="NCBI Taxonomy" id="433724"/>
    <lineage>
        <taxon>unclassified sequences</taxon>
        <taxon>metagenomes</taxon>
        <taxon>organismal metagenomes</taxon>
    </lineage>
</organism>
<dbReference type="Pfam" id="PF02631">
    <property type="entry name" value="RecX_HTH2"/>
    <property type="match status" value="1"/>
</dbReference>
<dbReference type="GO" id="GO:0006282">
    <property type="term" value="P:regulation of DNA repair"/>
    <property type="evidence" value="ECO:0007669"/>
    <property type="project" value="InterPro"/>
</dbReference>
<feature type="domain" description="RecX third three-helical" evidence="6">
    <location>
        <begin position="100"/>
        <end position="144"/>
    </location>
</feature>
<dbReference type="Gene3D" id="1.10.10.10">
    <property type="entry name" value="Winged helix-like DNA-binding domain superfamily/Winged helix DNA-binding domain"/>
    <property type="match status" value="3"/>
</dbReference>
<evidence type="ECO:0000313" key="7">
    <source>
        <dbReference type="EMBL" id="KAA6309457.1"/>
    </source>
</evidence>
<dbReference type="AlphaFoldDB" id="A0A5J4PJ05"/>
<proteinExistence type="inferred from homology"/>
<keyword evidence="4" id="KW-0963">Cytoplasm</keyword>
<protein>
    <recommendedName>
        <fullName evidence="3">Regulatory protein RecX</fullName>
    </recommendedName>
</protein>
<dbReference type="PANTHER" id="PTHR33602:SF1">
    <property type="entry name" value="REGULATORY PROTEIN RECX FAMILY PROTEIN"/>
    <property type="match status" value="1"/>
</dbReference>
<dbReference type="InterPro" id="IPR053925">
    <property type="entry name" value="RecX_HTH_3rd"/>
</dbReference>
<feature type="domain" description="RecX second three-helical" evidence="5">
    <location>
        <begin position="52"/>
        <end position="93"/>
    </location>
</feature>
<evidence type="ECO:0000256" key="2">
    <source>
        <dbReference type="ARBA" id="ARBA00009695"/>
    </source>
</evidence>
<dbReference type="PANTHER" id="PTHR33602">
    <property type="entry name" value="REGULATORY PROTEIN RECX FAMILY PROTEIN"/>
    <property type="match status" value="1"/>
</dbReference>
<dbReference type="InterPro" id="IPR003783">
    <property type="entry name" value="Regulatory_RecX"/>
</dbReference>
<dbReference type="InterPro" id="IPR053924">
    <property type="entry name" value="RecX_HTH_2nd"/>
</dbReference>
<evidence type="ECO:0000256" key="4">
    <source>
        <dbReference type="ARBA" id="ARBA00022490"/>
    </source>
</evidence>
<comment type="similarity">
    <text evidence="2">Belongs to the RecX family.</text>
</comment>
<name>A0A5J4PJ05_9ZZZZ</name>
<comment type="caution">
    <text evidence="7">The sequence shown here is derived from an EMBL/GenBank/DDBJ whole genome shotgun (WGS) entry which is preliminary data.</text>
</comment>
<evidence type="ECO:0000256" key="1">
    <source>
        <dbReference type="ARBA" id="ARBA00004496"/>
    </source>
</evidence>
<sequence>MTENEALNRMATYCSEAEHCRAEVCEKLHNRELGKDAIERILNRLQAEGFIDEERYTRSFVNDKFRFAKWGKVKIKQALFFKQIPSEVVEKGLEELNEKEYLSVLRELIEKKKKSIHGENEYEQKGKLIRFALGKGFEMKDIEKSIKTEDGW</sequence>
<evidence type="ECO:0000259" key="6">
    <source>
        <dbReference type="Pfam" id="PF21981"/>
    </source>
</evidence>
<dbReference type="GO" id="GO:0005737">
    <property type="term" value="C:cytoplasm"/>
    <property type="evidence" value="ECO:0007669"/>
    <property type="project" value="UniProtKB-SubCell"/>
</dbReference>
<evidence type="ECO:0000259" key="5">
    <source>
        <dbReference type="Pfam" id="PF02631"/>
    </source>
</evidence>
<reference evidence="7" key="1">
    <citation type="submission" date="2019-03" db="EMBL/GenBank/DDBJ databases">
        <title>Single cell metagenomics reveals metabolic interactions within the superorganism composed of flagellate Streblomastix strix and complex community of Bacteroidetes bacteria on its surface.</title>
        <authorList>
            <person name="Treitli S.C."/>
            <person name="Kolisko M."/>
            <person name="Husnik F."/>
            <person name="Keeling P."/>
            <person name="Hampl V."/>
        </authorList>
    </citation>
    <scope>NUCLEOTIDE SEQUENCE</scope>
    <source>
        <strain evidence="7">STM</strain>
    </source>
</reference>
<dbReference type="Pfam" id="PF21981">
    <property type="entry name" value="RecX_HTH3"/>
    <property type="match status" value="1"/>
</dbReference>